<dbReference type="InterPro" id="IPR007867">
    <property type="entry name" value="GMC_OxRtase_C"/>
</dbReference>
<dbReference type="PROSITE" id="PS00624">
    <property type="entry name" value="GMC_OXRED_2"/>
    <property type="match status" value="1"/>
</dbReference>
<keyword evidence="3 4" id="KW-0274">FAD</keyword>
<feature type="binding site" evidence="3">
    <location>
        <position position="198"/>
    </location>
    <ligand>
        <name>FAD</name>
        <dbReference type="ChEBI" id="CHEBI:57692"/>
    </ligand>
</feature>
<dbReference type="Gene3D" id="3.30.560.10">
    <property type="entry name" value="Glucose Oxidase, domain 3"/>
    <property type="match status" value="1"/>
</dbReference>
<dbReference type="PANTHER" id="PTHR11552">
    <property type="entry name" value="GLUCOSE-METHANOL-CHOLINE GMC OXIDOREDUCTASE"/>
    <property type="match status" value="1"/>
</dbReference>
<gene>
    <name evidence="7" type="ORF">AAG570_007604</name>
</gene>
<dbReference type="Pfam" id="PF05199">
    <property type="entry name" value="GMC_oxred_C"/>
    <property type="match status" value="1"/>
</dbReference>
<comment type="cofactor">
    <cofactor evidence="3">
        <name>FAD</name>
        <dbReference type="ChEBI" id="CHEBI:57692"/>
    </cofactor>
</comment>
<feature type="active site" description="Proton donor" evidence="2">
    <location>
        <position position="451"/>
    </location>
</feature>
<evidence type="ECO:0000259" key="5">
    <source>
        <dbReference type="PROSITE" id="PS00623"/>
    </source>
</evidence>
<feature type="domain" description="Glucose-methanol-choline oxidoreductase N-terminal" evidence="6">
    <location>
        <begin position="235"/>
        <end position="249"/>
    </location>
</feature>
<dbReference type="EMBL" id="JBFDAA010000021">
    <property type="protein sequence ID" value="KAL1114780.1"/>
    <property type="molecule type" value="Genomic_DNA"/>
</dbReference>
<dbReference type="Proteomes" id="UP001558652">
    <property type="component" value="Unassembled WGS sequence"/>
</dbReference>
<dbReference type="Pfam" id="PF00732">
    <property type="entry name" value="GMC_oxred_N"/>
    <property type="match status" value="1"/>
</dbReference>
<evidence type="ECO:0000256" key="2">
    <source>
        <dbReference type="PIRSR" id="PIRSR000137-1"/>
    </source>
</evidence>
<evidence type="ECO:0000259" key="6">
    <source>
        <dbReference type="PROSITE" id="PS00624"/>
    </source>
</evidence>
<evidence type="ECO:0000256" key="1">
    <source>
        <dbReference type="ARBA" id="ARBA00010790"/>
    </source>
</evidence>
<evidence type="ECO:0000313" key="7">
    <source>
        <dbReference type="EMBL" id="KAL1114780.1"/>
    </source>
</evidence>
<dbReference type="InterPro" id="IPR036188">
    <property type="entry name" value="FAD/NAD-bd_sf"/>
</dbReference>
<name>A0ABD0XVZ8_9HEMI</name>
<evidence type="ECO:0000313" key="8">
    <source>
        <dbReference type="Proteomes" id="UP001558652"/>
    </source>
</evidence>
<comment type="caution">
    <text evidence="7">The sequence shown here is derived from an EMBL/GenBank/DDBJ whole genome shotgun (WGS) entry which is preliminary data.</text>
</comment>
<sequence length="518" mass="57128">MGRWSVLLLEAGGDEIPLTDVPLAVPYVIGTDYNWGYTTEPQDGSCLGFEGARCPWPKGKAVGGTSVINFMVYTRGFPRDYDLWEEAGHHGWGFESVLPYFKKYEDVRVPSLRESPFYSRGGYLRVERPKWRSPLAVAFLEAGRALGYPAGDGEGLTAPGFSYVLATTKRGARYSAAKAFLRPVTRRKNLSVAKRARVTKILIDPETLRAYGVEFVKHRRYRVVKALKEVILSAGAINSPQLLMLSGVGPRRHLEELGIPVLRDSPVGENLQDHLSMAGLVFFVNESVAVTGRTLLNPRYLVDYLVDGGGPLALPGGAEAVAFLESGTWDAGRHPDVELVFGPGGLTSGGGTTFRRAVSRLRPKSRGFIRLKSKNPFRWPLIYSNSFDHPDDLRIMVGAIRMAIRIASTDPYRRYNSSLLTTPFPMCRHHEFGTDEYWGCTCRVLTTNLNHQAGTCAMGSVLDSELRVQGVAGLRVVDASAIPVLPASHTNAVVYMMAEKAADMIKSYWLPYANSSFN</sequence>
<organism evidence="7 8">
    <name type="scientific">Ranatra chinensis</name>
    <dbReference type="NCBI Taxonomy" id="642074"/>
    <lineage>
        <taxon>Eukaryota</taxon>
        <taxon>Metazoa</taxon>
        <taxon>Ecdysozoa</taxon>
        <taxon>Arthropoda</taxon>
        <taxon>Hexapoda</taxon>
        <taxon>Insecta</taxon>
        <taxon>Pterygota</taxon>
        <taxon>Neoptera</taxon>
        <taxon>Paraneoptera</taxon>
        <taxon>Hemiptera</taxon>
        <taxon>Heteroptera</taxon>
        <taxon>Panheteroptera</taxon>
        <taxon>Nepomorpha</taxon>
        <taxon>Nepidae</taxon>
        <taxon>Ranatrinae</taxon>
        <taxon>Ranatra</taxon>
    </lineage>
</organism>
<evidence type="ECO:0000256" key="4">
    <source>
        <dbReference type="RuleBase" id="RU003968"/>
    </source>
</evidence>
<keyword evidence="8" id="KW-1185">Reference proteome</keyword>
<feature type="binding site" evidence="3">
    <location>
        <position position="65"/>
    </location>
    <ligand>
        <name>FAD</name>
        <dbReference type="ChEBI" id="CHEBI:57692"/>
    </ligand>
</feature>
<reference evidence="7 8" key="1">
    <citation type="submission" date="2024-07" db="EMBL/GenBank/DDBJ databases">
        <title>Chromosome-level genome assembly of the water stick insect Ranatra chinensis (Heteroptera: Nepidae).</title>
        <authorList>
            <person name="Liu X."/>
        </authorList>
    </citation>
    <scope>NUCLEOTIDE SEQUENCE [LARGE SCALE GENOMIC DNA]</scope>
    <source>
        <strain evidence="7">Cailab_2021Rc</strain>
        <tissue evidence="7">Muscle</tissue>
    </source>
</reference>
<feature type="domain" description="Glucose-methanol-choline oxidoreductase N-terminal" evidence="5">
    <location>
        <begin position="59"/>
        <end position="82"/>
    </location>
</feature>
<dbReference type="PIRSF" id="PIRSF000137">
    <property type="entry name" value="Alcohol_oxidase"/>
    <property type="match status" value="1"/>
</dbReference>
<proteinExistence type="inferred from homology"/>
<dbReference type="Gene3D" id="3.50.50.60">
    <property type="entry name" value="FAD/NAD(P)-binding domain"/>
    <property type="match status" value="1"/>
</dbReference>
<dbReference type="SUPFAM" id="SSF51905">
    <property type="entry name" value="FAD/NAD(P)-binding domain"/>
    <property type="match status" value="1"/>
</dbReference>
<feature type="active site" description="Proton acceptor" evidence="2">
    <location>
        <position position="489"/>
    </location>
</feature>
<dbReference type="SUPFAM" id="SSF54373">
    <property type="entry name" value="FAD-linked reductases, C-terminal domain"/>
    <property type="match status" value="1"/>
</dbReference>
<feature type="binding site" evidence="3">
    <location>
        <begin position="69"/>
        <end position="72"/>
    </location>
    <ligand>
        <name>FAD</name>
        <dbReference type="ChEBI" id="CHEBI:57692"/>
    </ligand>
</feature>
<accession>A0ABD0XVZ8</accession>
<dbReference type="PANTHER" id="PTHR11552:SF216">
    <property type="entry name" value="GLUCOSE-METHANOL-CHOLINE OXIDOREDUCTASE N-TERMINAL DOMAIN-CONTAINING PROTEIN"/>
    <property type="match status" value="1"/>
</dbReference>
<comment type="similarity">
    <text evidence="1 4">Belongs to the GMC oxidoreductase family.</text>
</comment>
<dbReference type="PROSITE" id="PS00623">
    <property type="entry name" value="GMC_OXRED_1"/>
    <property type="match status" value="1"/>
</dbReference>
<keyword evidence="4" id="KW-0285">Flavoprotein</keyword>
<dbReference type="InterPro" id="IPR000172">
    <property type="entry name" value="GMC_OxRdtase_N"/>
</dbReference>
<protein>
    <recommendedName>
        <fullName evidence="5 6">Glucose-methanol-choline oxidoreductase N-terminal domain-containing protein</fullName>
    </recommendedName>
</protein>
<dbReference type="AlphaFoldDB" id="A0ABD0XVZ8"/>
<evidence type="ECO:0000256" key="3">
    <source>
        <dbReference type="PIRSR" id="PIRSR000137-2"/>
    </source>
</evidence>
<dbReference type="InterPro" id="IPR012132">
    <property type="entry name" value="GMC_OxRdtase"/>
</dbReference>